<reference evidence="4" key="1">
    <citation type="submission" date="2025-08" db="UniProtKB">
        <authorList>
            <consortium name="RefSeq"/>
        </authorList>
    </citation>
    <scope>IDENTIFICATION</scope>
</reference>
<proteinExistence type="predicted"/>
<keyword evidence="1" id="KW-0175">Coiled coil</keyword>
<accession>A0AB40CMR8</accession>
<name>A0AB40CMR8_DIOCR</name>
<evidence type="ECO:0000256" key="1">
    <source>
        <dbReference type="SAM" id="Coils"/>
    </source>
</evidence>
<feature type="region of interest" description="Disordered" evidence="2">
    <location>
        <begin position="227"/>
        <end position="246"/>
    </location>
</feature>
<keyword evidence="3" id="KW-1185">Reference proteome</keyword>
<feature type="coiled-coil region" evidence="1">
    <location>
        <begin position="74"/>
        <end position="101"/>
    </location>
</feature>
<feature type="compositionally biased region" description="Acidic residues" evidence="2">
    <location>
        <begin position="234"/>
        <end position="246"/>
    </location>
</feature>
<evidence type="ECO:0000313" key="4">
    <source>
        <dbReference type="RefSeq" id="XP_039141341.1"/>
    </source>
</evidence>
<dbReference type="PANTHER" id="PTHR47512">
    <property type="entry name" value="EXPRESSED PROTEIN"/>
    <property type="match status" value="1"/>
</dbReference>
<evidence type="ECO:0000313" key="3">
    <source>
        <dbReference type="Proteomes" id="UP001515500"/>
    </source>
</evidence>
<feature type="region of interest" description="Disordered" evidence="2">
    <location>
        <begin position="1"/>
        <end position="26"/>
    </location>
</feature>
<protein>
    <submittedName>
        <fullName evidence="4">Uncharacterized protein LOC120278679</fullName>
    </submittedName>
</protein>
<dbReference type="Proteomes" id="UP001515500">
    <property type="component" value="Chromosome 16"/>
</dbReference>
<sequence length="246" mass="27501">METPSSLRRVTRSQTTSALQSQKSKQEDLVVSRSRTVLLDITNDSPIIGLAKKTPLSSMSKSFSQAKKTPGSGEALLRGQVKTLLQKVEEEEAELVNKLLDPNASQLDKILIAPPVVVVNGDPEIKQKHYCLIPLGKAETDDHVRASIDKEDGLDEEEEEECLDELIDGLMKMSMQEDEKRVAEFVGKHTRFIYNSDDEIEGEEEVGKMKNVSPSVLVLKGLPVPEGKHLRFQDEDEDEDEDKEED</sequence>
<organism evidence="3 4">
    <name type="scientific">Dioscorea cayennensis subsp. rotundata</name>
    <name type="common">White Guinea yam</name>
    <name type="synonym">Dioscorea rotundata</name>
    <dbReference type="NCBI Taxonomy" id="55577"/>
    <lineage>
        <taxon>Eukaryota</taxon>
        <taxon>Viridiplantae</taxon>
        <taxon>Streptophyta</taxon>
        <taxon>Embryophyta</taxon>
        <taxon>Tracheophyta</taxon>
        <taxon>Spermatophyta</taxon>
        <taxon>Magnoliopsida</taxon>
        <taxon>Liliopsida</taxon>
        <taxon>Dioscoreales</taxon>
        <taxon>Dioscoreaceae</taxon>
        <taxon>Dioscorea</taxon>
    </lineage>
</organism>
<dbReference type="AlphaFoldDB" id="A0AB40CMR8"/>
<dbReference type="RefSeq" id="XP_039141341.1">
    <property type="nucleotide sequence ID" value="XM_039285407.1"/>
</dbReference>
<evidence type="ECO:0000256" key="2">
    <source>
        <dbReference type="SAM" id="MobiDB-lite"/>
    </source>
</evidence>
<dbReference type="PANTHER" id="PTHR47512:SF3">
    <property type="entry name" value="CHALCONE-FLAVONONE ISOMERASE FAMILY PROTEIN"/>
    <property type="match status" value="1"/>
</dbReference>
<feature type="compositionally biased region" description="Polar residues" evidence="2">
    <location>
        <begin position="1"/>
        <end position="23"/>
    </location>
</feature>
<gene>
    <name evidence="4" type="primary">LOC120278679</name>
</gene>
<dbReference type="GeneID" id="120278679"/>